<dbReference type="EMBL" id="WHWC01000005">
    <property type="protein sequence ID" value="KAG8382323.1"/>
    <property type="molecule type" value="Genomic_DNA"/>
</dbReference>
<keyword evidence="3" id="KW-1185">Reference proteome</keyword>
<evidence type="ECO:0000313" key="3">
    <source>
        <dbReference type="Proteomes" id="UP000826271"/>
    </source>
</evidence>
<dbReference type="PANTHER" id="PTHR34356">
    <property type="entry name" value="ANTIGENIC HEAT-STABLE PROTEIN"/>
    <property type="match status" value="1"/>
</dbReference>
<evidence type="ECO:0000256" key="1">
    <source>
        <dbReference type="SAM" id="MobiDB-lite"/>
    </source>
</evidence>
<feature type="region of interest" description="Disordered" evidence="1">
    <location>
        <begin position="158"/>
        <end position="282"/>
    </location>
</feature>
<reference evidence="2" key="1">
    <citation type="submission" date="2019-10" db="EMBL/GenBank/DDBJ databases">
        <authorList>
            <person name="Zhang R."/>
            <person name="Pan Y."/>
            <person name="Wang J."/>
            <person name="Ma R."/>
            <person name="Yu S."/>
        </authorList>
    </citation>
    <scope>NUCLEOTIDE SEQUENCE</scope>
    <source>
        <strain evidence="2">LA-IB0</strain>
        <tissue evidence="2">Leaf</tissue>
    </source>
</reference>
<comment type="caution">
    <text evidence="2">The sequence shown here is derived from an EMBL/GenBank/DDBJ whole genome shotgun (WGS) entry which is preliminary data.</text>
</comment>
<accession>A0AAV6XIN2</accession>
<feature type="compositionally biased region" description="Polar residues" evidence="1">
    <location>
        <begin position="168"/>
        <end position="194"/>
    </location>
</feature>
<sequence>MQNNGVNGAAAGGSRVGAEDVISKIKDDGDFDRLRLKIIRKLKENVSLCSFSTRSCGSRLMWPERNLHCRRGSGNLGSICAWFEELRSTIVSLVKQSTALNSPGAENMKPRQLSDAIHQEIGDKLMSQVSVGLWNVIRSADGMKTEITETVQSVYDKLANPRGKDNGESSSHMDSPSIRNGFQNNKNATEIDGTQSDKDPNEPPGFGSTDLHQRNKNQPKNTRMPTHHNGQVIGKNKGKKSQLEDRPEPDNWDAPPGFSSVLNHKFSGDASDEDPDVPPGFG</sequence>
<organism evidence="2 3">
    <name type="scientific">Buddleja alternifolia</name>
    <dbReference type="NCBI Taxonomy" id="168488"/>
    <lineage>
        <taxon>Eukaryota</taxon>
        <taxon>Viridiplantae</taxon>
        <taxon>Streptophyta</taxon>
        <taxon>Embryophyta</taxon>
        <taxon>Tracheophyta</taxon>
        <taxon>Spermatophyta</taxon>
        <taxon>Magnoliopsida</taxon>
        <taxon>eudicotyledons</taxon>
        <taxon>Gunneridae</taxon>
        <taxon>Pentapetalae</taxon>
        <taxon>asterids</taxon>
        <taxon>lamiids</taxon>
        <taxon>Lamiales</taxon>
        <taxon>Scrophulariaceae</taxon>
        <taxon>Buddlejeae</taxon>
        <taxon>Buddleja</taxon>
    </lineage>
</organism>
<evidence type="ECO:0000313" key="2">
    <source>
        <dbReference type="EMBL" id="KAG8382323.1"/>
    </source>
</evidence>
<name>A0AAV6XIN2_9LAMI</name>
<dbReference type="AlphaFoldDB" id="A0AAV6XIN2"/>
<dbReference type="PANTHER" id="PTHR34356:SF3">
    <property type="entry name" value="EXPRESSED PROTEIN"/>
    <property type="match status" value="1"/>
</dbReference>
<protein>
    <submittedName>
        <fullName evidence="2">Uncharacterized protein</fullName>
    </submittedName>
</protein>
<gene>
    <name evidence="2" type="ORF">BUALT_Bualt05G0065500</name>
</gene>
<proteinExistence type="predicted"/>
<dbReference type="Proteomes" id="UP000826271">
    <property type="component" value="Unassembled WGS sequence"/>
</dbReference>